<proteinExistence type="predicted"/>
<evidence type="ECO:0000256" key="1">
    <source>
        <dbReference type="SAM" id="Phobius"/>
    </source>
</evidence>
<comment type="caution">
    <text evidence="2">The sequence shown here is derived from an EMBL/GenBank/DDBJ whole genome shotgun (WGS) entry which is preliminary data.</text>
</comment>
<keyword evidence="1" id="KW-0812">Transmembrane</keyword>
<dbReference type="AlphaFoldDB" id="A0AAV2HG70"/>
<sequence>DHLEICSNESNEKVVFADEGASVNVSFCVLSSSELLDNVSVNKKIVTNKETRIVIEKNEKWKNTFEVFLLIETFNKNNGTKDITVINKAGLRLHLKVFIKTKGIYFTFKNKEMLYAGDKQTLTCELPYSPNESLHITKRFNNTTLASGISDVMYTLQPLTCSDMGTYICEKTDVDRNKTFVSSDVDLRLCPPVMCEGFSPNLTKTVNIGDNVTVTFCVISPNLAPNLEINDDVYTYNVSRDPTFMIRHINNGSRMYHFIYFSIFNVVPKHAHVYTMRLNTTDNKTLNLSLDVKLIPDNLQLYEKEASQEIMYANIGDNLTLETCVNVSLHNVLHRLVIGLNGTHLYQSGYQLNFCVLWSPCSMHSCNTIIYIKLDNITYEQFNIYTVFFTTMYNNTDVISVLNYTLDIRLKENCTSDVNVTERGSDYITLSITLGANLRNQQFTIKAVAVNYSIFFVGAIYFTAEEDGVHNIVRTIVGLKYNTGYMINISLSTESKTEFECNPLIIYDRTTADAPTSADSQFLLVVIGISMALVTLFLAFMTLIVFLVKTKRIVLKKKLVSSRSKSHADIVRRDGHADTDYVNLRNDPDAFHYNNISDSVLDARP</sequence>
<dbReference type="InterPro" id="IPR036179">
    <property type="entry name" value="Ig-like_dom_sf"/>
</dbReference>
<dbReference type="Proteomes" id="UP001497497">
    <property type="component" value="Unassembled WGS sequence"/>
</dbReference>
<protein>
    <recommendedName>
        <fullName evidence="4">Ig-like domain-containing protein</fullName>
    </recommendedName>
</protein>
<keyword evidence="1" id="KW-1133">Transmembrane helix</keyword>
<evidence type="ECO:0008006" key="4">
    <source>
        <dbReference type="Google" id="ProtNLM"/>
    </source>
</evidence>
<feature type="non-terminal residue" evidence="2">
    <location>
        <position position="1"/>
    </location>
</feature>
<dbReference type="SUPFAM" id="SSF48726">
    <property type="entry name" value="Immunoglobulin"/>
    <property type="match status" value="1"/>
</dbReference>
<feature type="transmembrane region" description="Helical" evidence="1">
    <location>
        <begin position="522"/>
        <end position="548"/>
    </location>
</feature>
<keyword evidence="3" id="KW-1185">Reference proteome</keyword>
<evidence type="ECO:0000313" key="3">
    <source>
        <dbReference type="Proteomes" id="UP001497497"/>
    </source>
</evidence>
<reference evidence="2 3" key="1">
    <citation type="submission" date="2024-04" db="EMBL/GenBank/DDBJ databases">
        <authorList>
            <consortium name="Genoscope - CEA"/>
            <person name="William W."/>
        </authorList>
    </citation>
    <scope>NUCLEOTIDE SEQUENCE [LARGE SCALE GENOMIC DNA]</scope>
</reference>
<feature type="non-terminal residue" evidence="2">
    <location>
        <position position="605"/>
    </location>
</feature>
<accession>A0AAV2HG70</accession>
<name>A0AAV2HG70_LYMST</name>
<gene>
    <name evidence="2" type="ORF">GSLYS_00006974001</name>
</gene>
<keyword evidence="1" id="KW-0472">Membrane</keyword>
<dbReference type="InterPro" id="IPR013783">
    <property type="entry name" value="Ig-like_fold"/>
</dbReference>
<organism evidence="2 3">
    <name type="scientific">Lymnaea stagnalis</name>
    <name type="common">Great pond snail</name>
    <name type="synonym">Helix stagnalis</name>
    <dbReference type="NCBI Taxonomy" id="6523"/>
    <lineage>
        <taxon>Eukaryota</taxon>
        <taxon>Metazoa</taxon>
        <taxon>Spiralia</taxon>
        <taxon>Lophotrochozoa</taxon>
        <taxon>Mollusca</taxon>
        <taxon>Gastropoda</taxon>
        <taxon>Heterobranchia</taxon>
        <taxon>Euthyneura</taxon>
        <taxon>Panpulmonata</taxon>
        <taxon>Hygrophila</taxon>
        <taxon>Lymnaeoidea</taxon>
        <taxon>Lymnaeidae</taxon>
        <taxon>Lymnaea</taxon>
    </lineage>
</organism>
<evidence type="ECO:0000313" key="2">
    <source>
        <dbReference type="EMBL" id="CAL1532956.1"/>
    </source>
</evidence>
<dbReference type="Gene3D" id="2.60.40.10">
    <property type="entry name" value="Immunoglobulins"/>
    <property type="match status" value="1"/>
</dbReference>
<dbReference type="EMBL" id="CAXITT010000129">
    <property type="protein sequence ID" value="CAL1532956.1"/>
    <property type="molecule type" value="Genomic_DNA"/>
</dbReference>